<dbReference type="STRING" id="76936.BN2458_PEG0494"/>
<dbReference type="EMBL" id="LN907858">
    <property type="protein sequence ID" value="CUU39380.1"/>
    <property type="molecule type" value="Genomic_DNA"/>
</dbReference>
<dbReference type="Proteomes" id="UP000064525">
    <property type="component" value="Chromosome I"/>
</dbReference>
<reference evidence="4 5" key="1">
    <citation type="journal article" date="2014" name="Genome Announc.">
        <title>Draft genome sequences of eight enterohepatic helicobacter species isolated from both laboratory and wild rodents.</title>
        <authorList>
            <person name="Sheh A."/>
            <person name="Shen Z."/>
            <person name="Fox J.G."/>
        </authorList>
    </citation>
    <scope>NUCLEOTIDE SEQUENCE [LARGE SCALE GENOMIC DNA]</scope>
    <source>
        <strain evidence="4 5">MIT 98-6810</strain>
    </source>
</reference>
<dbReference type="AlphaFoldDB" id="A0A099UGM5"/>
<dbReference type="KEGG" id="hty:BN2458_PEG0494"/>
<keyword evidence="5" id="KW-1185">Reference proteome</keyword>
<dbReference type="EMBL" id="JRPF02000001">
    <property type="protein sequence ID" value="TLD79504.1"/>
    <property type="molecule type" value="Genomic_DNA"/>
</dbReference>
<dbReference type="Pfam" id="PF13690">
    <property type="entry name" value="CheX"/>
    <property type="match status" value="1"/>
</dbReference>
<evidence type="ECO:0000313" key="5">
    <source>
        <dbReference type="Proteomes" id="UP000029925"/>
    </source>
</evidence>
<feature type="domain" description="Chemotaxis phosphatase CheX-like" evidence="2">
    <location>
        <begin position="43"/>
        <end position="108"/>
    </location>
</feature>
<evidence type="ECO:0000256" key="1">
    <source>
        <dbReference type="ARBA" id="ARBA00022500"/>
    </source>
</evidence>
<evidence type="ECO:0000313" key="3">
    <source>
        <dbReference type="EMBL" id="CUU39380.1"/>
    </source>
</evidence>
<keyword evidence="1" id="KW-0145">Chemotaxis</keyword>
<dbReference type="PATRIC" id="fig|76936.10.peg.482"/>
<name>A0A099UGM5_9HELI</name>
<dbReference type="InterPro" id="IPR028051">
    <property type="entry name" value="CheX-like_dom"/>
</dbReference>
<evidence type="ECO:0000313" key="6">
    <source>
        <dbReference type="Proteomes" id="UP000064525"/>
    </source>
</evidence>
<dbReference type="InterPro" id="IPR028976">
    <property type="entry name" value="CheC-like_sf"/>
</dbReference>
<reference evidence="3" key="3">
    <citation type="submission" date="2015-11" db="EMBL/GenBank/DDBJ databases">
        <authorList>
            <person name="Zhang Y."/>
            <person name="Guo Z."/>
        </authorList>
    </citation>
    <scope>NUCLEOTIDE SEQUENCE</scope>
    <source>
        <strain evidence="3">1</strain>
    </source>
</reference>
<accession>A0A099UGM5</accession>
<protein>
    <submittedName>
        <fullName evidence="4">Chemotaxis protein CheX</fullName>
    </submittedName>
</protein>
<proteinExistence type="predicted"/>
<gene>
    <name evidence="3" type="ORF">BN2458_PEG0494</name>
    <name evidence="4" type="ORF">LS75_000760</name>
</gene>
<organism evidence="3 6">
    <name type="scientific">Helicobacter typhlonius</name>
    <dbReference type="NCBI Taxonomy" id="76936"/>
    <lineage>
        <taxon>Bacteria</taxon>
        <taxon>Pseudomonadati</taxon>
        <taxon>Campylobacterota</taxon>
        <taxon>Epsilonproteobacteria</taxon>
        <taxon>Campylobacterales</taxon>
        <taxon>Helicobacteraceae</taxon>
        <taxon>Helicobacter</taxon>
    </lineage>
</organism>
<dbReference type="RefSeq" id="WP_034325559.1">
    <property type="nucleotide sequence ID" value="NZ_CAJTQN010000006.1"/>
</dbReference>
<dbReference type="Gene3D" id="3.40.1550.10">
    <property type="entry name" value="CheC-like"/>
    <property type="match status" value="1"/>
</dbReference>
<sequence>MDIIHRSFFDIVEKSINKKPTDSIMPLKKGYLSRISMIGTRNDVFLLFDKVFLRIFCRDFLGDHSPTEQALEDMARELANLTVGRAKVMAQELGKSFDISTPEFLGHRLIKNHDHGLHFRLDNGHCSIYMRRIN</sequence>
<evidence type="ECO:0000313" key="4">
    <source>
        <dbReference type="EMBL" id="TLD79504.1"/>
    </source>
</evidence>
<reference evidence="6" key="2">
    <citation type="submission" date="2015-11" db="EMBL/GenBank/DDBJ databases">
        <authorList>
            <person name="Anvar S.Y."/>
        </authorList>
    </citation>
    <scope>NUCLEOTIDE SEQUENCE [LARGE SCALE GENOMIC DNA]</scope>
</reference>
<evidence type="ECO:0000259" key="2">
    <source>
        <dbReference type="Pfam" id="PF13690"/>
    </source>
</evidence>
<dbReference type="SUPFAM" id="SSF103039">
    <property type="entry name" value="CheC-like"/>
    <property type="match status" value="1"/>
</dbReference>
<dbReference type="GO" id="GO:0006935">
    <property type="term" value="P:chemotaxis"/>
    <property type="evidence" value="ECO:0007669"/>
    <property type="project" value="UniProtKB-KW"/>
</dbReference>
<dbReference type="OrthoDB" id="5326632at2"/>
<dbReference type="Proteomes" id="UP000029925">
    <property type="component" value="Unassembled WGS sequence"/>
</dbReference>
<dbReference type="GeneID" id="78150799"/>